<keyword evidence="1" id="KW-0238">DNA-binding</keyword>
<keyword evidence="4" id="KW-1185">Reference proteome</keyword>
<dbReference type="SUPFAM" id="SSF46955">
    <property type="entry name" value="Putative DNA-binding domain"/>
    <property type="match status" value="1"/>
</dbReference>
<dbReference type="GO" id="GO:0003677">
    <property type="term" value="F:DNA binding"/>
    <property type="evidence" value="ECO:0007669"/>
    <property type="project" value="UniProtKB-KW"/>
</dbReference>
<organism evidence="3 4">
    <name type="scientific">Sphingomonas kaistensis</name>
    <dbReference type="NCBI Taxonomy" id="298708"/>
    <lineage>
        <taxon>Bacteria</taxon>
        <taxon>Pseudomonadati</taxon>
        <taxon>Pseudomonadota</taxon>
        <taxon>Alphaproteobacteria</taxon>
        <taxon>Sphingomonadales</taxon>
        <taxon>Sphingomonadaceae</taxon>
        <taxon>Sphingomonas</taxon>
    </lineage>
</organism>
<evidence type="ECO:0000259" key="2">
    <source>
        <dbReference type="PROSITE" id="PS50937"/>
    </source>
</evidence>
<dbReference type="CDD" id="cd04785">
    <property type="entry name" value="HTH_CadR-PbrR-like"/>
    <property type="match status" value="1"/>
</dbReference>
<sequence>MASFTIGQLSRRTGVNIETIRYFEKVGLVASPPRTEGGHRIYGDDHLRALGFIRRARELGFTPDEVRGILALGGPTDACCDEVREIASQHLAIVRRKMVDLARLEELLASAINRCSGDHVPHCAVIDMIEQEPAG</sequence>
<name>A0A7X6BG81_9SPHN</name>
<dbReference type="InterPro" id="IPR000551">
    <property type="entry name" value="MerR-type_HTH_dom"/>
</dbReference>
<dbReference type="Gene3D" id="1.10.1660.10">
    <property type="match status" value="1"/>
</dbReference>
<dbReference type="PANTHER" id="PTHR30204:SF92">
    <property type="entry name" value="HTH-TYPE TRANSCRIPTIONAL REGULATOR ZNTR"/>
    <property type="match status" value="1"/>
</dbReference>
<accession>A0A7X6BG81</accession>
<dbReference type="RefSeq" id="WP_168068289.1">
    <property type="nucleotide sequence ID" value="NZ_JAATJC010000001.1"/>
</dbReference>
<gene>
    <name evidence="3" type="ORF">GGQ97_001411</name>
</gene>
<dbReference type="InterPro" id="IPR047057">
    <property type="entry name" value="MerR_fam"/>
</dbReference>
<evidence type="ECO:0000313" key="4">
    <source>
        <dbReference type="Proteomes" id="UP000558192"/>
    </source>
</evidence>
<comment type="caution">
    <text evidence="3">The sequence shown here is derived from an EMBL/GenBank/DDBJ whole genome shotgun (WGS) entry which is preliminary data.</text>
</comment>
<dbReference type="SMART" id="SM00422">
    <property type="entry name" value="HTH_MERR"/>
    <property type="match status" value="1"/>
</dbReference>
<feature type="domain" description="HTH merR-type" evidence="2">
    <location>
        <begin position="3"/>
        <end position="72"/>
    </location>
</feature>
<dbReference type="Pfam" id="PF13411">
    <property type="entry name" value="MerR_1"/>
    <property type="match status" value="1"/>
</dbReference>
<dbReference type="InterPro" id="IPR009061">
    <property type="entry name" value="DNA-bd_dom_put_sf"/>
</dbReference>
<dbReference type="Proteomes" id="UP000558192">
    <property type="component" value="Unassembled WGS sequence"/>
</dbReference>
<dbReference type="AlphaFoldDB" id="A0A7X6BG81"/>
<dbReference type="PANTHER" id="PTHR30204">
    <property type="entry name" value="REDOX-CYCLING DRUG-SENSING TRANSCRIPTIONAL ACTIVATOR SOXR"/>
    <property type="match status" value="1"/>
</dbReference>
<protein>
    <submittedName>
        <fullName evidence="3">MerR family mercuric resistance operon transcriptional regulator</fullName>
    </submittedName>
</protein>
<evidence type="ECO:0000313" key="3">
    <source>
        <dbReference type="EMBL" id="NJC05618.1"/>
    </source>
</evidence>
<dbReference type="PROSITE" id="PS50937">
    <property type="entry name" value="HTH_MERR_2"/>
    <property type="match status" value="1"/>
</dbReference>
<evidence type="ECO:0000256" key="1">
    <source>
        <dbReference type="ARBA" id="ARBA00023125"/>
    </source>
</evidence>
<reference evidence="3 4" key="1">
    <citation type="submission" date="2020-03" db="EMBL/GenBank/DDBJ databases">
        <title>Genomic Encyclopedia of Type Strains, Phase IV (KMG-IV): sequencing the most valuable type-strain genomes for metagenomic binning, comparative biology and taxonomic classification.</title>
        <authorList>
            <person name="Goeker M."/>
        </authorList>
    </citation>
    <scope>NUCLEOTIDE SEQUENCE [LARGE SCALE GENOMIC DNA]</scope>
    <source>
        <strain evidence="3 4">DSM 16846</strain>
    </source>
</reference>
<dbReference type="GO" id="GO:0003700">
    <property type="term" value="F:DNA-binding transcription factor activity"/>
    <property type="evidence" value="ECO:0007669"/>
    <property type="project" value="InterPro"/>
</dbReference>
<dbReference type="PRINTS" id="PR00040">
    <property type="entry name" value="HTHMERR"/>
</dbReference>
<dbReference type="EMBL" id="JAATJC010000001">
    <property type="protein sequence ID" value="NJC05618.1"/>
    <property type="molecule type" value="Genomic_DNA"/>
</dbReference>
<proteinExistence type="predicted"/>